<feature type="transmembrane region" description="Helical" evidence="11">
    <location>
        <begin position="310"/>
        <end position="330"/>
    </location>
</feature>
<dbReference type="InterPro" id="IPR006708">
    <property type="entry name" value="Pex19"/>
</dbReference>
<keyword evidence="6 11" id="KW-0812">Transmembrane</keyword>
<comment type="caution">
    <text evidence="13">The sequence shown here is derived from an EMBL/GenBank/DDBJ whole genome shotgun (WGS) entry which is preliminary data.</text>
</comment>
<reference evidence="13" key="1">
    <citation type="submission" date="2021-01" db="EMBL/GenBank/DDBJ databases">
        <authorList>
            <person name="Eckstrom K.M.E."/>
        </authorList>
    </citation>
    <scope>NUCLEOTIDE SEQUENCE</scope>
    <source>
        <strain evidence="13">UVCC 0001</strain>
    </source>
</reference>
<evidence type="ECO:0000313" key="14">
    <source>
        <dbReference type="Proteomes" id="UP001255856"/>
    </source>
</evidence>
<feature type="transmembrane region" description="Helical" evidence="11">
    <location>
        <begin position="213"/>
        <end position="232"/>
    </location>
</feature>
<dbReference type="Pfam" id="PF03638">
    <property type="entry name" value="TCR"/>
    <property type="match status" value="2"/>
</dbReference>
<gene>
    <name evidence="13" type="ORF">QBZ16_005155</name>
</gene>
<evidence type="ECO:0000256" key="3">
    <source>
        <dbReference type="ARBA" id="ARBA00007267"/>
    </source>
</evidence>
<dbReference type="InterPro" id="IPR038322">
    <property type="entry name" value="Pex19_C_sf"/>
</dbReference>
<feature type="transmembrane region" description="Helical" evidence="11">
    <location>
        <begin position="380"/>
        <end position="401"/>
    </location>
</feature>
<proteinExistence type="inferred from homology"/>
<feature type="region of interest" description="Disordered" evidence="10">
    <location>
        <begin position="1277"/>
        <end position="1315"/>
    </location>
</feature>
<evidence type="ECO:0000256" key="7">
    <source>
        <dbReference type="ARBA" id="ARBA00022989"/>
    </source>
</evidence>
<feature type="transmembrane region" description="Helical" evidence="11">
    <location>
        <begin position="253"/>
        <end position="283"/>
    </location>
</feature>
<feature type="transmembrane region" description="Helical" evidence="11">
    <location>
        <begin position="112"/>
        <end position="136"/>
    </location>
</feature>
<feature type="region of interest" description="Disordered" evidence="10">
    <location>
        <begin position="882"/>
        <end position="954"/>
    </location>
</feature>
<evidence type="ECO:0000256" key="4">
    <source>
        <dbReference type="ARBA" id="ARBA00009965"/>
    </source>
</evidence>
<evidence type="ECO:0000313" key="13">
    <source>
        <dbReference type="EMBL" id="KAK2076927.1"/>
    </source>
</evidence>
<evidence type="ECO:0000256" key="10">
    <source>
        <dbReference type="SAM" id="MobiDB-lite"/>
    </source>
</evidence>
<dbReference type="InterPro" id="IPR001046">
    <property type="entry name" value="NRAMP_fam"/>
</dbReference>
<feature type="region of interest" description="Disordered" evidence="10">
    <location>
        <begin position="758"/>
        <end position="830"/>
    </location>
</feature>
<evidence type="ECO:0000259" key="12">
    <source>
        <dbReference type="PROSITE" id="PS51634"/>
    </source>
</evidence>
<protein>
    <recommendedName>
        <fullName evidence="12">CRC domain-containing protein</fullName>
    </recommendedName>
</protein>
<evidence type="ECO:0000256" key="5">
    <source>
        <dbReference type="ARBA" id="ARBA00022448"/>
    </source>
</evidence>
<comment type="similarity">
    <text evidence="4">Belongs to the NRAMP (TC 2.A.55) family.</text>
</comment>
<keyword evidence="8 11" id="KW-0472">Membrane</keyword>
<evidence type="ECO:0000256" key="8">
    <source>
        <dbReference type="ARBA" id="ARBA00023136"/>
    </source>
</evidence>
<dbReference type="InterPro" id="IPR033467">
    <property type="entry name" value="Tesmin/TSO1-like_CXC"/>
</dbReference>
<dbReference type="GO" id="GO:0005634">
    <property type="term" value="C:nucleus"/>
    <property type="evidence" value="ECO:0007669"/>
    <property type="project" value="UniProtKB-SubCell"/>
</dbReference>
<evidence type="ECO:0000256" key="9">
    <source>
        <dbReference type="ARBA" id="ARBA00023242"/>
    </source>
</evidence>
<evidence type="ECO:0000256" key="1">
    <source>
        <dbReference type="ARBA" id="ARBA00004123"/>
    </source>
</evidence>
<dbReference type="GO" id="GO:0015086">
    <property type="term" value="F:cadmium ion transmembrane transporter activity"/>
    <property type="evidence" value="ECO:0007669"/>
    <property type="project" value="TreeGrafter"/>
</dbReference>
<dbReference type="Pfam" id="PF04614">
    <property type="entry name" value="Pex19"/>
    <property type="match status" value="1"/>
</dbReference>
<dbReference type="NCBIfam" id="TIGR01197">
    <property type="entry name" value="nramp"/>
    <property type="match status" value="1"/>
</dbReference>
<keyword evidence="7 11" id="KW-1133">Transmembrane helix</keyword>
<dbReference type="PANTHER" id="PTHR11706:SF33">
    <property type="entry name" value="NATURAL RESISTANCE-ASSOCIATED MACROPHAGE PROTEIN 2"/>
    <property type="match status" value="1"/>
</dbReference>
<evidence type="ECO:0000256" key="11">
    <source>
        <dbReference type="SAM" id="Phobius"/>
    </source>
</evidence>
<feature type="region of interest" description="Disordered" evidence="10">
    <location>
        <begin position="492"/>
        <end position="512"/>
    </location>
</feature>
<dbReference type="GO" id="GO:0034755">
    <property type="term" value="P:iron ion transmembrane transport"/>
    <property type="evidence" value="ECO:0007669"/>
    <property type="project" value="TreeGrafter"/>
</dbReference>
<feature type="transmembrane region" description="Helical" evidence="11">
    <location>
        <begin position="413"/>
        <end position="435"/>
    </location>
</feature>
<feature type="transmembrane region" description="Helical" evidence="11">
    <location>
        <begin position="170"/>
        <end position="193"/>
    </location>
</feature>
<evidence type="ECO:0000256" key="6">
    <source>
        <dbReference type="ARBA" id="ARBA00022692"/>
    </source>
</evidence>
<dbReference type="GO" id="GO:0005777">
    <property type="term" value="C:peroxisome"/>
    <property type="evidence" value="ECO:0007669"/>
    <property type="project" value="InterPro"/>
</dbReference>
<dbReference type="Gene3D" id="1.20.120.900">
    <property type="entry name" value="Pex19, mPTS binding domain"/>
    <property type="match status" value="1"/>
</dbReference>
<evidence type="ECO:0000256" key="2">
    <source>
        <dbReference type="ARBA" id="ARBA00004141"/>
    </source>
</evidence>
<dbReference type="GO" id="GO:0005886">
    <property type="term" value="C:plasma membrane"/>
    <property type="evidence" value="ECO:0007669"/>
    <property type="project" value="TreeGrafter"/>
</dbReference>
<feature type="transmembrane region" description="Helical" evidence="11">
    <location>
        <begin position="142"/>
        <end position="163"/>
    </location>
</feature>
<dbReference type="Proteomes" id="UP001255856">
    <property type="component" value="Unassembled WGS sequence"/>
</dbReference>
<keyword evidence="14" id="KW-1185">Reference proteome</keyword>
<dbReference type="NCBIfam" id="NF037982">
    <property type="entry name" value="Nramp_1"/>
    <property type="match status" value="1"/>
</dbReference>
<feature type="region of interest" description="Disordered" evidence="10">
    <location>
        <begin position="842"/>
        <end position="866"/>
    </location>
</feature>
<dbReference type="InterPro" id="IPR005172">
    <property type="entry name" value="CRC"/>
</dbReference>
<name>A0AAD9IIM9_PROWI</name>
<comment type="similarity">
    <text evidence="3">Belongs to the lin-54 family.</text>
</comment>
<dbReference type="PROSITE" id="PS51634">
    <property type="entry name" value="CRC"/>
    <property type="match status" value="1"/>
</dbReference>
<dbReference type="EMBL" id="JASFZW010000008">
    <property type="protein sequence ID" value="KAK2076927.1"/>
    <property type="molecule type" value="Genomic_DNA"/>
</dbReference>
<dbReference type="GO" id="GO:0005384">
    <property type="term" value="F:manganese ion transmembrane transporter activity"/>
    <property type="evidence" value="ECO:0007669"/>
    <property type="project" value="TreeGrafter"/>
</dbReference>
<feature type="transmembrane region" description="Helical" evidence="11">
    <location>
        <begin position="351"/>
        <end position="368"/>
    </location>
</feature>
<feature type="domain" description="CRC" evidence="12">
    <location>
        <begin position="1118"/>
        <end position="1232"/>
    </location>
</feature>
<dbReference type="Pfam" id="PF01566">
    <property type="entry name" value="Nramp"/>
    <property type="match status" value="1"/>
</dbReference>
<comment type="subcellular location">
    <subcellularLocation>
        <location evidence="2">Membrane</location>
        <topology evidence="2">Multi-pass membrane protein</topology>
    </subcellularLocation>
    <subcellularLocation>
        <location evidence="1">Nucleus</location>
    </subcellularLocation>
</comment>
<accession>A0AAD9IIM9</accession>
<dbReference type="PANTHER" id="PTHR11706">
    <property type="entry name" value="SOLUTE CARRIER PROTEIN FAMILY 11 MEMBER"/>
    <property type="match status" value="1"/>
</dbReference>
<keyword evidence="9" id="KW-0539">Nucleus</keyword>
<dbReference type="PRINTS" id="PR00447">
    <property type="entry name" value="NATRESASSCMP"/>
</dbReference>
<dbReference type="SMART" id="SM01114">
    <property type="entry name" value="CXC"/>
    <property type="match status" value="2"/>
</dbReference>
<keyword evidence="5" id="KW-0813">Transport</keyword>
<sequence>MSNETPSVCGAELQACLTVEEEKLSFWRGLLVFIVREGGPGFLVSMAYIDPGNLASDINQGIQAGYDLIWVTLWCTVLGFVIQMLAAKLGVVTGRHLAQHIRDEYPRGARTVLWLLAEAGVIACDMIEVIGGAVALNTLSVGAIPLWAGVLITVTTAFGTLLLERAGMRLLEAALLILVGTMGGTFFYMFFSTDVDYLETLKGMVIPRLNGHTIPYAVGAVGAIIMPHNLYLHSALMMSRSDHIAAMSVKRALRFVAIESAVALGVSVLINIAVIAVFAGAFYGTLGGASVGLGNAGFQLGDAFGSTIRVIWSVGLLAAANASTVTSTYAGQMIMDGFMDWRVSVWWRTSVVRLITLGPTLLIAILLRGQDPSFDTLTEWLNIIQSLVLPFVVIPLLLITASDRIMGAAVNRLWFTVFMGFATVVLIGMNGYLAVEFGLSELPKQGWAYFVFALPHAPSDTVEAPSASTDAAAPAQRAPLKFDPLARGKGKKADAAAASKGPQEASGAGPSAAVSDFAELGNLDDDQLAASLSKMLAELATSGGPGPGAGAGEYQPQNKDLAATLKALAEQAPAFPGAKDDGDKLFEQFAKQLGLGGERPEGADPGSADGPAMSSFVDSIMNQLISKDVLYEPLTEIGAKYPAWLEAHRETLSAEEFGQYQAQHDFIQKILAQYDKDPEDYGALLDLLHQAVPSPFTSFVRELPALHSDTPSSSAYNNYSFAAFQQLASPGQAGFGYSTKLPPEHCEESLADSATKFDFGPAGTPARATPRGRASFSPSKFLQSPIPLFQASPSKRPSPATRRLVMGSPGPLADAVQPSPSGRKGLSTPRSSSFAELFAVGSAGSKASPARRESTSSALMPQTGALKRADLPAARELSFSGGFPRMTLASPGAEGPRAPPQGAGPDSVFASSGLERLFPTADGDVPGSPLAGRGASTPEKAGPSAASQGLATPRPLRVEDEDHAALLHMTLTQSPACVSLQRGDGPGSPASPLLTIPKLQRQGTDSQHALGTPRLLGPGLLESPAVKAATQAAIARAEADVLRQQAAPARPRQAPQRAQRAAAAGVTAATRAVAAAAGMLAAPRRVQSQGAHCSPSSSARGSGGDPAVADDLFPFGTLPRKCNCKKSKCLKLYCDCFAAGGFCGPTCTCVNCANREENSAAVLHQRDIIRQRNPNAFDQKIAVVVEGDSGVQHKRGCNCKKSHCMKKYCECFQAGIPCGEHCKCEGCQNCVDNPRRLQALAAAGKRARVGAPALQRQGTTGSVSGLSSADWLGQLAQGSDSGVGSRRNSLEDAQSAAAPELGAHAGPSGGLPLQAKDGAGLPFPFNAMFWAPQLGQAPPALVQLQQAQLAAYQAQAAGLGAYPGMARPDAPAARDLASPPARAEDGAFAQNREASGVAAVGTEARLMLDTPGLGLEALNLPGRP</sequence>
<organism evidence="13 14">
    <name type="scientific">Prototheca wickerhamii</name>
    <dbReference type="NCBI Taxonomy" id="3111"/>
    <lineage>
        <taxon>Eukaryota</taxon>
        <taxon>Viridiplantae</taxon>
        <taxon>Chlorophyta</taxon>
        <taxon>core chlorophytes</taxon>
        <taxon>Trebouxiophyceae</taxon>
        <taxon>Chlorellales</taxon>
        <taxon>Chlorellaceae</taxon>
        <taxon>Prototheca</taxon>
    </lineage>
</organism>
<feature type="transmembrane region" description="Helical" evidence="11">
    <location>
        <begin position="69"/>
        <end position="91"/>
    </location>
</feature>